<organism evidence="4 5">
    <name type="scientific">Haloferula chungangensis</name>
    <dbReference type="NCBI Taxonomy" id="1048331"/>
    <lineage>
        <taxon>Bacteria</taxon>
        <taxon>Pseudomonadati</taxon>
        <taxon>Verrucomicrobiota</taxon>
        <taxon>Verrucomicrobiia</taxon>
        <taxon>Verrucomicrobiales</taxon>
        <taxon>Verrucomicrobiaceae</taxon>
        <taxon>Haloferula</taxon>
    </lineage>
</organism>
<evidence type="ECO:0000256" key="1">
    <source>
        <dbReference type="ARBA" id="ARBA00000085"/>
    </source>
</evidence>
<evidence type="ECO:0000256" key="2">
    <source>
        <dbReference type="ARBA" id="ARBA00012438"/>
    </source>
</evidence>
<dbReference type="EC" id="2.7.13.3" evidence="2"/>
<dbReference type="SMART" id="SM00388">
    <property type="entry name" value="HisKA"/>
    <property type="match status" value="1"/>
</dbReference>
<comment type="catalytic activity">
    <reaction evidence="1">
        <text>ATP + protein L-histidine = ADP + protein N-phospho-L-histidine.</text>
        <dbReference type="EC" id="2.7.13.3"/>
    </reaction>
</comment>
<feature type="domain" description="Signal transduction histidine kinase dimerisation/phosphoacceptor" evidence="3">
    <location>
        <begin position="5"/>
        <end position="71"/>
    </location>
</feature>
<evidence type="ECO:0000313" key="4">
    <source>
        <dbReference type="EMBL" id="MFC7336798.1"/>
    </source>
</evidence>
<keyword evidence="4" id="KW-0418">Kinase</keyword>
<reference evidence="5" key="1">
    <citation type="journal article" date="2019" name="Int. J. Syst. Evol. Microbiol.">
        <title>The Global Catalogue of Microorganisms (GCM) 10K type strain sequencing project: providing services to taxonomists for standard genome sequencing and annotation.</title>
        <authorList>
            <consortium name="The Broad Institute Genomics Platform"/>
            <consortium name="The Broad Institute Genome Sequencing Center for Infectious Disease"/>
            <person name="Wu L."/>
            <person name="Ma J."/>
        </authorList>
    </citation>
    <scope>NUCLEOTIDE SEQUENCE [LARGE SCALE GENOMIC DNA]</scope>
    <source>
        <strain evidence="5">CGMCC 4.1467</strain>
    </source>
</reference>
<name>A0ABW2L381_9BACT</name>
<protein>
    <recommendedName>
        <fullName evidence="2">histidine kinase</fullName>
        <ecNumber evidence="2">2.7.13.3</ecNumber>
    </recommendedName>
</protein>
<dbReference type="EMBL" id="JBHTBS010000002">
    <property type="protein sequence ID" value="MFC7336798.1"/>
    <property type="molecule type" value="Genomic_DNA"/>
</dbReference>
<keyword evidence="5" id="KW-1185">Reference proteome</keyword>
<dbReference type="GO" id="GO:0016301">
    <property type="term" value="F:kinase activity"/>
    <property type="evidence" value="ECO:0007669"/>
    <property type="project" value="UniProtKB-KW"/>
</dbReference>
<dbReference type="Pfam" id="PF00512">
    <property type="entry name" value="HisKA"/>
    <property type="match status" value="1"/>
</dbReference>
<evidence type="ECO:0000313" key="5">
    <source>
        <dbReference type="Proteomes" id="UP001596472"/>
    </source>
</evidence>
<evidence type="ECO:0000259" key="3">
    <source>
        <dbReference type="SMART" id="SM00388"/>
    </source>
</evidence>
<dbReference type="InterPro" id="IPR036097">
    <property type="entry name" value="HisK_dim/P_sf"/>
</dbReference>
<gene>
    <name evidence="4" type="ORF">ACFQY0_06395</name>
</gene>
<keyword evidence="4" id="KW-0808">Transferase</keyword>
<accession>A0ABW2L381</accession>
<sequence length="72" mass="8193">MEPDEHKAISSSIAHDLRTPLTGIRMMLQLLMEQKVGELNEKQLFMVNQAKDDCERLVDVIARLVAERDGNT</sequence>
<dbReference type="Gene3D" id="1.10.287.130">
    <property type="match status" value="1"/>
</dbReference>
<dbReference type="SUPFAM" id="SSF47384">
    <property type="entry name" value="Homodimeric domain of signal transducing histidine kinase"/>
    <property type="match status" value="1"/>
</dbReference>
<comment type="caution">
    <text evidence="4">The sequence shown here is derived from an EMBL/GenBank/DDBJ whole genome shotgun (WGS) entry which is preliminary data.</text>
</comment>
<proteinExistence type="predicted"/>
<dbReference type="InterPro" id="IPR003661">
    <property type="entry name" value="HisK_dim/P_dom"/>
</dbReference>
<dbReference type="CDD" id="cd00082">
    <property type="entry name" value="HisKA"/>
    <property type="match status" value="1"/>
</dbReference>
<dbReference type="Proteomes" id="UP001596472">
    <property type="component" value="Unassembled WGS sequence"/>
</dbReference>
<dbReference type="RefSeq" id="WP_379710469.1">
    <property type="nucleotide sequence ID" value="NZ_JBHTBS010000002.1"/>
</dbReference>